<evidence type="ECO:0000313" key="1">
    <source>
        <dbReference type="EMBL" id="CAH1412323.1"/>
    </source>
</evidence>
<proteinExistence type="predicted"/>
<dbReference type="Proteomes" id="UP001157418">
    <property type="component" value="Unassembled WGS sequence"/>
</dbReference>
<reference evidence="1 2" key="1">
    <citation type="submission" date="2022-01" db="EMBL/GenBank/DDBJ databases">
        <authorList>
            <person name="Xiong W."/>
            <person name="Schranz E."/>
        </authorList>
    </citation>
    <scope>NUCLEOTIDE SEQUENCE [LARGE SCALE GENOMIC DNA]</scope>
</reference>
<comment type="caution">
    <text evidence="1">The sequence shown here is derived from an EMBL/GenBank/DDBJ whole genome shotgun (WGS) entry which is preliminary data.</text>
</comment>
<evidence type="ECO:0000313" key="2">
    <source>
        <dbReference type="Proteomes" id="UP001157418"/>
    </source>
</evidence>
<dbReference type="EMBL" id="CAKMRJ010000001">
    <property type="protein sequence ID" value="CAH1412323.1"/>
    <property type="molecule type" value="Genomic_DNA"/>
</dbReference>
<organism evidence="1 2">
    <name type="scientific">Lactuca virosa</name>
    <dbReference type="NCBI Taxonomy" id="75947"/>
    <lineage>
        <taxon>Eukaryota</taxon>
        <taxon>Viridiplantae</taxon>
        <taxon>Streptophyta</taxon>
        <taxon>Embryophyta</taxon>
        <taxon>Tracheophyta</taxon>
        <taxon>Spermatophyta</taxon>
        <taxon>Magnoliopsida</taxon>
        <taxon>eudicotyledons</taxon>
        <taxon>Gunneridae</taxon>
        <taxon>Pentapetalae</taxon>
        <taxon>asterids</taxon>
        <taxon>campanulids</taxon>
        <taxon>Asterales</taxon>
        <taxon>Asteraceae</taxon>
        <taxon>Cichorioideae</taxon>
        <taxon>Cichorieae</taxon>
        <taxon>Lactucinae</taxon>
        <taxon>Lactuca</taxon>
    </lineage>
</organism>
<gene>
    <name evidence="1" type="ORF">LVIROSA_LOCUS345</name>
</gene>
<name>A0AAU9LIP5_9ASTR</name>
<protein>
    <submittedName>
        <fullName evidence="1">Uncharacterized protein</fullName>
    </submittedName>
</protein>
<accession>A0AAU9LIP5</accession>
<sequence>MEVIYTTINLGFAGKEALISDSNLSIDTRSHVTRLLTLLLTIGASHTHASCSDCKSGIPANGMRLLSPSKHLPPPKEATPALKSTIMTTEIAIVYPPAVDSI</sequence>
<keyword evidence="2" id="KW-1185">Reference proteome</keyword>
<dbReference type="AlphaFoldDB" id="A0AAU9LIP5"/>